<protein>
    <submittedName>
        <fullName evidence="1">Uncharacterized protein</fullName>
    </submittedName>
</protein>
<evidence type="ECO:0000313" key="2">
    <source>
        <dbReference type="Proteomes" id="UP000663824"/>
    </source>
</evidence>
<dbReference type="Proteomes" id="UP000663824">
    <property type="component" value="Unassembled WGS sequence"/>
</dbReference>
<sequence length="95" mass="10984">MFILVNEQKIWLRHLDEQNIDCESTHDKIQEIDRVFEVTYTYKNNVSNECSNEVLNSSSSVSTINNNSPHETLNTATAVLPDGETRIRKYEILLI</sequence>
<comment type="caution">
    <text evidence="1">The sequence shown here is derived from an EMBL/GenBank/DDBJ whole genome shotgun (WGS) entry which is preliminary data.</text>
</comment>
<organism evidence="1 2">
    <name type="scientific">Rotaria magnacalcarata</name>
    <dbReference type="NCBI Taxonomy" id="392030"/>
    <lineage>
        <taxon>Eukaryota</taxon>
        <taxon>Metazoa</taxon>
        <taxon>Spiralia</taxon>
        <taxon>Gnathifera</taxon>
        <taxon>Rotifera</taxon>
        <taxon>Eurotatoria</taxon>
        <taxon>Bdelloidea</taxon>
        <taxon>Philodinida</taxon>
        <taxon>Philodinidae</taxon>
        <taxon>Rotaria</taxon>
    </lineage>
</organism>
<evidence type="ECO:0000313" key="1">
    <source>
        <dbReference type="EMBL" id="CAF2264867.1"/>
    </source>
</evidence>
<name>A0A817AL92_9BILA</name>
<dbReference type="AlphaFoldDB" id="A0A817AL92"/>
<gene>
    <name evidence="1" type="ORF">MBJ925_LOCUS38949</name>
</gene>
<reference evidence="1" key="1">
    <citation type="submission" date="2021-02" db="EMBL/GenBank/DDBJ databases">
        <authorList>
            <person name="Nowell W R."/>
        </authorList>
    </citation>
    <scope>NUCLEOTIDE SEQUENCE</scope>
</reference>
<proteinExistence type="predicted"/>
<accession>A0A817AL92</accession>
<dbReference type="EMBL" id="CAJNRE010021943">
    <property type="protein sequence ID" value="CAF2264867.1"/>
    <property type="molecule type" value="Genomic_DNA"/>
</dbReference>